<protein>
    <submittedName>
        <fullName evidence="1">Uncharacterized protein</fullName>
    </submittedName>
</protein>
<proteinExistence type="predicted"/>
<dbReference type="RefSeq" id="YP_009483161.1">
    <property type="nucleotide sequence ID" value="NC_037667.1"/>
</dbReference>
<accession>A0A2U7U928</accession>
<reference evidence="1" key="1">
    <citation type="journal article" date="2018" name="Nat. Commun.">
        <title>Diversity and evolution of the emerging Pandoraviridae family.</title>
        <authorList>
            <person name="Legendre M."/>
            <person name="Fabre E."/>
            <person name="Poirot O."/>
            <person name="Jeudy S."/>
            <person name="Lartigue A."/>
            <person name="Alempic J.M."/>
            <person name="Beucher L."/>
            <person name="Philippe N."/>
            <person name="Bertaux L."/>
            <person name="Christo-Foroux E."/>
            <person name="Labadie K."/>
            <person name="Coute Y."/>
            <person name="Abergel C."/>
            <person name="Claverie J.M."/>
        </authorList>
    </citation>
    <scope>NUCLEOTIDE SEQUENCE [LARGE SCALE GENOMIC DNA]</scope>
    <source>
        <strain evidence="1">Quercus</strain>
    </source>
</reference>
<gene>
    <name evidence="1" type="ORF">pqer_cds_470</name>
</gene>
<name>A0A2U7U928_9VIRU</name>
<evidence type="ECO:0000313" key="1">
    <source>
        <dbReference type="EMBL" id="AVK74892.1"/>
    </source>
</evidence>
<dbReference type="EMBL" id="MG011689">
    <property type="protein sequence ID" value="AVK74892.1"/>
    <property type="molecule type" value="Genomic_DNA"/>
</dbReference>
<dbReference type="KEGG" id="vg:36844033"/>
<organism evidence="1">
    <name type="scientific">Pandoravirus quercus</name>
    <dbReference type="NCBI Taxonomy" id="2107709"/>
    <lineage>
        <taxon>Viruses</taxon>
        <taxon>Pandoravirus</taxon>
    </lineage>
</organism>
<dbReference type="Proteomes" id="UP000248852">
    <property type="component" value="Segment"/>
</dbReference>
<dbReference type="GeneID" id="36844033"/>
<sequence length="185" mass="20008">MNVCADPRDPASSLIWVQVPPDSVEYARYEAAEKAAHEAARAARTGPQRAPGASLGLDHMRDMALIAARRPTSAGAGLYLFPIEPADDGAERTDNNSTSPLLPTFKGWLPEADAMTWLCTYYPWTCETGAACMATCAGERSLCACGVVDPAAGVVRFYAVPALAQRRRRRPKRHLGNTKSQPRGY</sequence>